<dbReference type="RefSeq" id="WP_224580970.1">
    <property type="nucleotide sequence ID" value="NZ_CP096251.1"/>
</dbReference>
<dbReference type="InterPro" id="IPR000531">
    <property type="entry name" value="Beta-barrel_TonB"/>
</dbReference>
<evidence type="ECO:0000256" key="4">
    <source>
        <dbReference type="ARBA" id="ARBA00022692"/>
    </source>
</evidence>
<keyword evidence="4 8" id="KW-0812">Transmembrane</keyword>
<dbReference type="EMBL" id="CP096255">
    <property type="protein sequence ID" value="UPT92016.1"/>
    <property type="molecule type" value="Genomic_DNA"/>
</dbReference>
<evidence type="ECO:0000256" key="3">
    <source>
        <dbReference type="ARBA" id="ARBA00022452"/>
    </source>
</evidence>
<dbReference type="Gene3D" id="2.40.170.20">
    <property type="entry name" value="TonB-dependent receptor, beta-barrel domain"/>
    <property type="match status" value="1"/>
</dbReference>
<dbReference type="GO" id="GO:0009279">
    <property type="term" value="C:cell outer membrane"/>
    <property type="evidence" value="ECO:0007669"/>
    <property type="project" value="UniProtKB-SubCell"/>
</dbReference>
<evidence type="ECO:0000256" key="1">
    <source>
        <dbReference type="ARBA" id="ARBA00004571"/>
    </source>
</evidence>
<dbReference type="SUPFAM" id="SSF56935">
    <property type="entry name" value="Porins"/>
    <property type="match status" value="1"/>
</dbReference>
<evidence type="ECO:0000256" key="8">
    <source>
        <dbReference type="PROSITE-ProRule" id="PRU01360"/>
    </source>
</evidence>
<evidence type="ECO:0000256" key="6">
    <source>
        <dbReference type="ARBA" id="ARBA00023136"/>
    </source>
</evidence>
<dbReference type="PROSITE" id="PS01156">
    <property type="entry name" value="TONB_DEPENDENT_REC_2"/>
    <property type="match status" value="1"/>
</dbReference>
<dbReference type="GO" id="GO:0015344">
    <property type="term" value="F:siderophore uptake transmembrane transporter activity"/>
    <property type="evidence" value="ECO:0007669"/>
    <property type="project" value="TreeGrafter"/>
</dbReference>
<keyword evidence="7 8" id="KW-0998">Cell outer membrane</keyword>
<dbReference type="PANTHER" id="PTHR32552:SF82">
    <property type="entry name" value="FCUA PROTEIN"/>
    <property type="match status" value="1"/>
</dbReference>
<keyword evidence="5" id="KW-0798">TonB box</keyword>
<reference evidence="10" key="1">
    <citation type="journal article" date="2017" name="Syst. Appl. Microbiol.">
        <title>Soybeans inoculated with root zone soils of Canadian native legumes harbour diverse and novel Bradyrhizobium spp. that possess agricultural potential.</title>
        <authorList>
            <person name="Bromfield E.S.P."/>
            <person name="Cloutier S."/>
            <person name="Tambong J.T."/>
            <person name="Tran Thi T.V."/>
        </authorList>
    </citation>
    <scope>NUCLEOTIDE SEQUENCE</scope>
    <source>
        <strain evidence="10">1S5</strain>
    </source>
</reference>
<evidence type="ECO:0000256" key="2">
    <source>
        <dbReference type="ARBA" id="ARBA00022448"/>
    </source>
</evidence>
<dbReference type="InterPro" id="IPR010917">
    <property type="entry name" value="TonB_rcpt_CS"/>
</dbReference>
<organism evidence="10 11">
    <name type="scientific">Bradyrhizobium barranii subsp. apii</name>
    <dbReference type="NCBI Taxonomy" id="2819348"/>
    <lineage>
        <taxon>Bacteria</taxon>
        <taxon>Pseudomonadati</taxon>
        <taxon>Pseudomonadota</taxon>
        <taxon>Alphaproteobacteria</taxon>
        <taxon>Hyphomicrobiales</taxon>
        <taxon>Nitrobacteraceae</taxon>
        <taxon>Bradyrhizobium</taxon>
        <taxon>Bradyrhizobium barranii</taxon>
    </lineage>
</organism>
<dbReference type="Pfam" id="PF00593">
    <property type="entry name" value="TonB_dep_Rec_b-barrel"/>
    <property type="match status" value="1"/>
</dbReference>
<protein>
    <submittedName>
        <fullName evidence="10">TonB-dependent receptor</fullName>
    </submittedName>
</protein>
<accession>A0A8T5UW82</accession>
<keyword evidence="3 8" id="KW-1134">Transmembrane beta strand</keyword>
<sequence length="216" mass="23400">MEGLTPGPTPPSGAANTNAVFAPFKTKQYEVGTKLDLGGFGASLAAFQISLPSGVTDPVTRIFSLDGEQRNRGIEFNTFGEVGPGIRVLGGVTYLDARLTKTEGHLHDGNRAIGAPEWQSNLGVEWDTPFLPGLTTTARTIYTSQAYVSADNIQSVPAWMTFDIGARYATRLAGRPTTFRASLTNLFDKRYWIGNPTGYVISGMPRTLWLSMTVDF</sequence>
<proteinExistence type="inferred from homology"/>
<dbReference type="InterPro" id="IPR039426">
    <property type="entry name" value="TonB-dep_rcpt-like"/>
</dbReference>
<comment type="similarity">
    <text evidence="8">Belongs to the TonB-dependent receptor family.</text>
</comment>
<dbReference type="Proteomes" id="UP000551709">
    <property type="component" value="Chromosome"/>
</dbReference>
<reference evidence="10" key="2">
    <citation type="submission" date="2022-04" db="EMBL/GenBank/DDBJ databases">
        <authorList>
            <person name="Bromfield E.S.P."/>
            <person name="Cloutier S."/>
        </authorList>
    </citation>
    <scope>NUCLEOTIDE SEQUENCE</scope>
    <source>
        <strain evidence="10">1S5</strain>
    </source>
</reference>
<evidence type="ECO:0000256" key="5">
    <source>
        <dbReference type="ARBA" id="ARBA00023077"/>
    </source>
</evidence>
<keyword evidence="10" id="KW-0675">Receptor</keyword>
<evidence type="ECO:0000256" key="9">
    <source>
        <dbReference type="PROSITE-ProRule" id="PRU10144"/>
    </source>
</evidence>
<name>A0A8T5UW82_9BRAD</name>
<evidence type="ECO:0000313" key="10">
    <source>
        <dbReference type="EMBL" id="UPT92016.1"/>
    </source>
</evidence>
<comment type="subcellular location">
    <subcellularLocation>
        <location evidence="1 8">Cell outer membrane</location>
        <topology evidence="1 8">Multi-pass membrane protein</topology>
    </subcellularLocation>
</comment>
<keyword evidence="6 8" id="KW-0472">Membrane</keyword>
<dbReference type="PROSITE" id="PS52016">
    <property type="entry name" value="TONB_DEPENDENT_REC_3"/>
    <property type="match status" value="1"/>
</dbReference>
<keyword evidence="2 8" id="KW-0813">Transport</keyword>
<feature type="short sequence motif" description="TonB C-terminal box" evidence="9">
    <location>
        <begin position="199"/>
        <end position="216"/>
    </location>
</feature>
<dbReference type="PANTHER" id="PTHR32552">
    <property type="entry name" value="FERRICHROME IRON RECEPTOR-RELATED"/>
    <property type="match status" value="1"/>
</dbReference>
<evidence type="ECO:0000313" key="11">
    <source>
        <dbReference type="Proteomes" id="UP000551709"/>
    </source>
</evidence>
<gene>
    <name evidence="10" type="ORF">HAP41_0000000200</name>
</gene>
<evidence type="ECO:0000256" key="7">
    <source>
        <dbReference type="ARBA" id="ARBA00023237"/>
    </source>
</evidence>
<dbReference type="AlphaFoldDB" id="A0A8T5UW82"/>
<dbReference type="InterPro" id="IPR036942">
    <property type="entry name" value="Beta-barrel_TonB_sf"/>
</dbReference>